<feature type="region of interest" description="Disordered" evidence="1">
    <location>
        <begin position="104"/>
        <end position="137"/>
    </location>
</feature>
<keyword evidence="3" id="KW-1185">Reference proteome</keyword>
<proteinExistence type="predicted"/>
<sequence>MESAEVRPYSFRKPPHTPALAGSQLCGGVQTEVCKASGGGSVEHITPVDLHKNVKKEENEDKDYLCEVLSDSMGYITPVDQQNHVKKEEPENEEYLCDGISNSVENVDQQNGGIERKHIKEEESEDEDYLCRRTDWG</sequence>
<evidence type="ECO:0000256" key="1">
    <source>
        <dbReference type="SAM" id="MobiDB-lite"/>
    </source>
</evidence>
<reference evidence="2 3" key="1">
    <citation type="submission" date="2019-06" db="EMBL/GenBank/DDBJ databases">
        <title>A chromosome-scale genome assembly of the striped catfish, Pangasianodon hypophthalmus.</title>
        <authorList>
            <person name="Wen M."/>
            <person name="Zahm M."/>
            <person name="Roques C."/>
            <person name="Cabau C."/>
            <person name="Klopp C."/>
            <person name="Donnadieu C."/>
            <person name="Jouanno E."/>
            <person name="Avarre J.-C."/>
            <person name="Campet M."/>
            <person name="Ha T.T.T."/>
            <person name="Dugue R."/>
            <person name="Lampietro C."/>
            <person name="Louis A."/>
            <person name="Herpin A."/>
            <person name="Echchiki A."/>
            <person name="Berthelot C."/>
            <person name="Parey E."/>
            <person name="Roest-Crollius H."/>
            <person name="Braasch I."/>
            <person name="Postlethwait J."/>
            <person name="Bobe J."/>
            <person name="Montfort J."/>
            <person name="Bouchez O."/>
            <person name="Begum T."/>
            <person name="Schartl M."/>
            <person name="Guiguen Y."/>
        </authorList>
    </citation>
    <scope>NUCLEOTIDE SEQUENCE [LARGE SCALE GENOMIC DNA]</scope>
    <source>
        <strain evidence="2 3">Indonesia</strain>
        <tissue evidence="2">Blood</tissue>
    </source>
</reference>
<dbReference type="EMBL" id="VFJC01000020">
    <property type="protein sequence ID" value="KAB5540166.1"/>
    <property type="molecule type" value="Genomic_DNA"/>
</dbReference>
<gene>
    <name evidence="2" type="ORF">PHYPO_G00098670</name>
</gene>
<organism evidence="2 3">
    <name type="scientific">Pangasianodon hypophthalmus</name>
    <name type="common">Striped catfish</name>
    <name type="synonym">Helicophagus hypophthalmus</name>
    <dbReference type="NCBI Taxonomy" id="310915"/>
    <lineage>
        <taxon>Eukaryota</taxon>
        <taxon>Metazoa</taxon>
        <taxon>Chordata</taxon>
        <taxon>Craniata</taxon>
        <taxon>Vertebrata</taxon>
        <taxon>Euteleostomi</taxon>
        <taxon>Actinopterygii</taxon>
        <taxon>Neopterygii</taxon>
        <taxon>Teleostei</taxon>
        <taxon>Ostariophysi</taxon>
        <taxon>Siluriformes</taxon>
        <taxon>Pangasiidae</taxon>
        <taxon>Pangasianodon</taxon>
    </lineage>
</organism>
<dbReference type="AlphaFoldDB" id="A0A5N5LD41"/>
<evidence type="ECO:0000313" key="2">
    <source>
        <dbReference type="EMBL" id="KAB5540166.1"/>
    </source>
</evidence>
<evidence type="ECO:0000313" key="3">
    <source>
        <dbReference type="Proteomes" id="UP000327468"/>
    </source>
</evidence>
<name>A0A5N5LD41_PANHP</name>
<comment type="caution">
    <text evidence="2">The sequence shown here is derived from an EMBL/GenBank/DDBJ whole genome shotgun (WGS) entry which is preliminary data.</text>
</comment>
<protein>
    <submittedName>
        <fullName evidence="2">Uncharacterized protein</fullName>
    </submittedName>
</protein>
<accession>A0A5N5LD41</accession>
<dbReference type="Proteomes" id="UP000327468">
    <property type="component" value="Chromosome 19"/>
</dbReference>